<dbReference type="PANTHER" id="PTHR38095">
    <property type="entry name" value="ANAEROBIC DIMETHYL SULFOXIDE REDUCTASE CHAIN YNFH"/>
    <property type="match status" value="1"/>
</dbReference>
<feature type="transmembrane region" description="Helical" evidence="1">
    <location>
        <begin position="170"/>
        <end position="189"/>
    </location>
</feature>
<gene>
    <name evidence="2" type="ORF">EC835_102149</name>
</gene>
<feature type="transmembrane region" description="Helical" evidence="1">
    <location>
        <begin position="230"/>
        <end position="254"/>
    </location>
</feature>
<dbReference type="RefSeq" id="WP_132495378.1">
    <property type="nucleotide sequence ID" value="NZ_SMAS01000002.1"/>
</dbReference>
<dbReference type="Proteomes" id="UP000295055">
    <property type="component" value="Unassembled WGS sequence"/>
</dbReference>
<dbReference type="GO" id="GO:0005886">
    <property type="term" value="C:plasma membrane"/>
    <property type="evidence" value="ECO:0007669"/>
    <property type="project" value="TreeGrafter"/>
</dbReference>
<keyword evidence="1" id="KW-0472">Membrane</keyword>
<dbReference type="GO" id="GO:0019645">
    <property type="term" value="P:anaerobic electron transport chain"/>
    <property type="evidence" value="ECO:0007669"/>
    <property type="project" value="InterPro"/>
</dbReference>
<accession>A0A4R3NPJ5</accession>
<organism evidence="2 3">
    <name type="scientific">Providencia alcalifaciens</name>
    <dbReference type="NCBI Taxonomy" id="126385"/>
    <lineage>
        <taxon>Bacteria</taxon>
        <taxon>Pseudomonadati</taxon>
        <taxon>Pseudomonadota</taxon>
        <taxon>Gammaproteobacteria</taxon>
        <taxon>Enterobacterales</taxon>
        <taxon>Morganellaceae</taxon>
        <taxon>Providencia</taxon>
    </lineage>
</organism>
<sequence length="258" mass="27541">MHELPLVFFTVLGQSAAGLFLLAYIAKKMGSIDDKQLKTANIVGFIIVMIGLGIGALHVGQPLRFFNMLLGVGRSPMSNEAFLSGVFVGCAAATLFFTHFVKQAALRELSNIAAVISGLAFVWSIPQVYNIATIANWDTQFTTLQMWTTLFVGGGALTMAIGARGLGLTAFLVGTFAIFASRASYQAFLSETAPALSAEQTGFWGFQVIVLAIALAAFVGFAIKQRSPKIPLLACAAAVLLAELSGRIAFYNLWQITM</sequence>
<name>A0A4R3NPJ5_9GAMM</name>
<dbReference type="Pfam" id="PF04976">
    <property type="entry name" value="DmsC"/>
    <property type="match status" value="1"/>
</dbReference>
<dbReference type="GO" id="GO:0009389">
    <property type="term" value="F:dimethyl sulfoxide reductase activity"/>
    <property type="evidence" value="ECO:0007669"/>
    <property type="project" value="TreeGrafter"/>
</dbReference>
<evidence type="ECO:0000256" key="1">
    <source>
        <dbReference type="SAM" id="Phobius"/>
    </source>
</evidence>
<feature type="transmembrane region" description="Helical" evidence="1">
    <location>
        <begin position="6"/>
        <end position="27"/>
    </location>
</feature>
<dbReference type="InterPro" id="IPR007059">
    <property type="entry name" value="DmsC"/>
</dbReference>
<feature type="transmembrane region" description="Helical" evidence="1">
    <location>
        <begin position="39"/>
        <end position="61"/>
    </location>
</feature>
<dbReference type="OrthoDB" id="4394845at2"/>
<dbReference type="AlphaFoldDB" id="A0A4R3NPJ5"/>
<feature type="transmembrane region" description="Helical" evidence="1">
    <location>
        <begin position="112"/>
        <end position="132"/>
    </location>
</feature>
<proteinExistence type="predicted"/>
<comment type="caution">
    <text evidence="2">The sequence shown here is derived from an EMBL/GenBank/DDBJ whole genome shotgun (WGS) entry which is preliminary data.</text>
</comment>
<protein>
    <submittedName>
        <fullName evidence="2">Anaerobic dimethyl sulfoxide reductase subunit C (Anchor subunit)</fullName>
    </submittedName>
</protein>
<feature type="transmembrane region" description="Helical" evidence="1">
    <location>
        <begin position="144"/>
        <end position="163"/>
    </location>
</feature>
<evidence type="ECO:0000313" key="2">
    <source>
        <dbReference type="EMBL" id="TCT36698.1"/>
    </source>
</evidence>
<evidence type="ECO:0000313" key="3">
    <source>
        <dbReference type="Proteomes" id="UP000295055"/>
    </source>
</evidence>
<keyword evidence="1" id="KW-1133">Transmembrane helix</keyword>
<keyword evidence="1" id="KW-0812">Transmembrane</keyword>
<feature type="transmembrane region" description="Helical" evidence="1">
    <location>
        <begin position="201"/>
        <end position="223"/>
    </location>
</feature>
<dbReference type="PANTHER" id="PTHR38095:SF3">
    <property type="entry name" value="ANAEROBIC DIMETHYL SULFOXIDE REDUCTASE, SUBUNIT C"/>
    <property type="match status" value="1"/>
</dbReference>
<dbReference type="Gene3D" id="1.20.1630.10">
    <property type="entry name" value="Formate dehydrogenase/DMSO reductase domain"/>
    <property type="match status" value="1"/>
</dbReference>
<feature type="transmembrane region" description="Helical" evidence="1">
    <location>
        <begin position="81"/>
        <end position="100"/>
    </location>
</feature>
<reference evidence="2 3" key="1">
    <citation type="submission" date="2019-03" db="EMBL/GenBank/DDBJ databases">
        <title>Genomic analyses of the natural microbiome of Caenorhabditis elegans.</title>
        <authorList>
            <person name="Samuel B."/>
        </authorList>
    </citation>
    <scope>NUCLEOTIDE SEQUENCE [LARGE SCALE GENOMIC DNA]</scope>
    <source>
        <strain evidence="2 3">JUb102</strain>
    </source>
</reference>
<dbReference type="EMBL" id="SMAS01000002">
    <property type="protein sequence ID" value="TCT36698.1"/>
    <property type="molecule type" value="Genomic_DNA"/>
</dbReference>
<dbReference type="GO" id="GO:0009390">
    <property type="term" value="C:dimethyl sulfoxide reductase complex"/>
    <property type="evidence" value="ECO:0007669"/>
    <property type="project" value="TreeGrafter"/>
</dbReference>